<dbReference type="PANTHER" id="PTHR46953">
    <property type="entry name" value="G-PROTEIN COUPLED RECEPTOR MTH-LIKE 1-RELATED"/>
    <property type="match status" value="1"/>
</dbReference>
<protein>
    <submittedName>
        <fullName evidence="2">Uncharacterized protein</fullName>
    </submittedName>
</protein>
<evidence type="ECO:0000313" key="3">
    <source>
        <dbReference type="Proteomes" id="UP000770661"/>
    </source>
</evidence>
<keyword evidence="1" id="KW-0472">Membrane</keyword>
<dbReference type="OrthoDB" id="6134459at2759"/>
<feature type="transmembrane region" description="Helical" evidence="1">
    <location>
        <begin position="20"/>
        <end position="39"/>
    </location>
</feature>
<feature type="transmembrane region" description="Helical" evidence="1">
    <location>
        <begin position="45"/>
        <end position="66"/>
    </location>
</feature>
<dbReference type="Proteomes" id="UP000770661">
    <property type="component" value="Unassembled WGS sequence"/>
</dbReference>
<keyword evidence="1" id="KW-0812">Transmembrane</keyword>
<dbReference type="EMBL" id="JACEEZ010019987">
    <property type="protein sequence ID" value="KAG0715129.1"/>
    <property type="molecule type" value="Genomic_DNA"/>
</dbReference>
<organism evidence="2 3">
    <name type="scientific">Chionoecetes opilio</name>
    <name type="common">Atlantic snow crab</name>
    <name type="synonym">Cancer opilio</name>
    <dbReference type="NCBI Taxonomy" id="41210"/>
    <lineage>
        <taxon>Eukaryota</taxon>
        <taxon>Metazoa</taxon>
        <taxon>Ecdysozoa</taxon>
        <taxon>Arthropoda</taxon>
        <taxon>Crustacea</taxon>
        <taxon>Multicrustacea</taxon>
        <taxon>Malacostraca</taxon>
        <taxon>Eumalacostraca</taxon>
        <taxon>Eucarida</taxon>
        <taxon>Decapoda</taxon>
        <taxon>Pleocyemata</taxon>
        <taxon>Brachyura</taxon>
        <taxon>Eubrachyura</taxon>
        <taxon>Majoidea</taxon>
        <taxon>Majidae</taxon>
        <taxon>Chionoecetes</taxon>
    </lineage>
</organism>
<dbReference type="Gene3D" id="1.20.1070.10">
    <property type="entry name" value="Rhodopsin 7-helix transmembrane proteins"/>
    <property type="match status" value="1"/>
</dbReference>
<dbReference type="InterPro" id="IPR052808">
    <property type="entry name" value="GPCR_Mth-like"/>
</dbReference>
<accession>A0A8J5CLT8</accession>
<keyword evidence="1" id="KW-1133">Transmembrane helix</keyword>
<keyword evidence="3" id="KW-1185">Reference proteome</keyword>
<reference evidence="2" key="1">
    <citation type="submission" date="2020-07" db="EMBL/GenBank/DDBJ databases">
        <title>The High-quality genome of the commercially important snow crab, Chionoecetes opilio.</title>
        <authorList>
            <person name="Jeong J.-H."/>
            <person name="Ryu S."/>
        </authorList>
    </citation>
    <scope>NUCLEOTIDE SEQUENCE</scope>
    <source>
        <strain evidence="2">MADBK_172401_WGS</strain>
        <tissue evidence="2">Digestive gland</tissue>
    </source>
</reference>
<dbReference type="PANTHER" id="PTHR46953:SF1">
    <property type="entry name" value="G-PROTEIN COUPLED RECEPTOR MTH-LIKE 1-RELATED"/>
    <property type="match status" value="1"/>
</dbReference>
<dbReference type="AlphaFoldDB" id="A0A8J5CLT8"/>
<name>A0A8J5CLT8_CHIOP</name>
<comment type="caution">
    <text evidence="2">The sequence shown here is derived from an EMBL/GenBank/DDBJ whole genome shotgun (WGS) entry which is preliminary data.</text>
</comment>
<proteinExistence type="predicted"/>
<evidence type="ECO:0000313" key="2">
    <source>
        <dbReference type="EMBL" id="KAG0715129.1"/>
    </source>
</evidence>
<gene>
    <name evidence="2" type="ORF">GWK47_012664</name>
</gene>
<sequence>MPTEQIHRKRDYISDFKQQFFLLVLMSSCWISEVLSIVIPPMELWAVTDLLNSLQGVFIFFIFVVTRSKRKHLKKKFPLLFKIARQLCTAVGDCCCQGGQQSCLAPLNSFTSQVSRKLSDSSIA</sequence>
<evidence type="ECO:0000256" key="1">
    <source>
        <dbReference type="SAM" id="Phobius"/>
    </source>
</evidence>